<evidence type="ECO:0000313" key="2">
    <source>
        <dbReference type="Proteomes" id="UP001597178"/>
    </source>
</evidence>
<accession>A0ABW3ZVH1</accession>
<dbReference type="Pfam" id="PF08812">
    <property type="entry name" value="YtxC"/>
    <property type="match status" value="1"/>
</dbReference>
<protein>
    <submittedName>
        <fullName evidence="1">Sporulation protein YtxC</fullName>
    </submittedName>
</protein>
<dbReference type="PIRSF" id="PIRSF012563">
    <property type="entry name" value="YtxC"/>
    <property type="match status" value="1"/>
</dbReference>
<sequence length="294" mass="34658">MYQFGWMRVMYLLEVYFESDREAISFCEKLFQLNKQIELHWKTTEEWGNHLQLDNRVPENNFMESVAGAMVGVFVTHRLTDLISRIIRRNYYYTNSDEIERIMDLSHWIFSGDDDDSQMVRKNKDPSQLLYSLFLANIQQSGSIHFESIVNFQLKVFKNQLIHYVGLAIDEFKREEDHQAFIDMLRGYVKKRTPVVDTVHVLQGEAFSFFKSDGRQFSRMELRTLMQKEPLYIVGLDADELNLSPLITMAPEKIKIYGDDPSEPKTLTVINIFQERAEFTSISSFPFPYHSKNK</sequence>
<proteinExistence type="predicted"/>
<dbReference type="InterPro" id="IPR014199">
    <property type="entry name" value="Spore_YtxC"/>
</dbReference>
<dbReference type="Proteomes" id="UP001597178">
    <property type="component" value="Unassembled WGS sequence"/>
</dbReference>
<organism evidence="1 2">
    <name type="scientific">Lentibacillus salinarum</name>
    <dbReference type="NCBI Taxonomy" id="446820"/>
    <lineage>
        <taxon>Bacteria</taxon>
        <taxon>Bacillati</taxon>
        <taxon>Bacillota</taxon>
        <taxon>Bacilli</taxon>
        <taxon>Bacillales</taxon>
        <taxon>Bacillaceae</taxon>
        <taxon>Lentibacillus</taxon>
    </lineage>
</organism>
<keyword evidence="2" id="KW-1185">Reference proteome</keyword>
<dbReference type="EMBL" id="JBHTNH010000024">
    <property type="protein sequence ID" value="MFD1362223.1"/>
    <property type="molecule type" value="Genomic_DNA"/>
</dbReference>
<dbReference type="NCBIfam" id="TIGR02834">
    <property type="entry name" value="spo_ytxC"/>
    <property type="match status" value="1"/>
</dbReference>
<comment type="caution">
    <text evidence="1">The sequence shown here is derived from an EMBL/GenBank/DDBJ whole genome shotgun (WGS) entry which is preliminary data.</text>
</comment>
<reference evidence="2" key="1">
    <citation type="journal article" date="2019" name="Int. J. Syst. Evol. Microbiol.">
        <title>The Global Catalogue of Microorganisms (GCM) 10K type strain sequencing project: providing services to taxonomists for standard genome sequencing and annotation.</title>
        <authorList>
            <consortium name="The Broad Institute Genomics Platform"/>
            <consortium name="The Broad Institute Genome Sequencing Center for Infectious Disease"/>
            <person name="Wu L."/>
            <person name="Ma J."/>
        </authorList>
    </citation>
    <scope>NUCLEOTIDE SEQUENCE [LARGE SCALE GENOMIC DNA]</scope>
    <source>
        <strain evidence="2">CCUG 54822</strain>
    </source>
</reference>
<name>A0ABW3ZVH1_9BACI</name>
<gene>
    <name evidence="1" type="primary">ytxC</name>
    <name evidence="1" type="ORF">ACFQ4A_11215</name>
</gene>
<evidence type="ECO:0000313" key="1">
    <source>
        <dbReference type="EMBL" id="MFD1362223.1"/>
    </source>
</evidence>